<keyword evidence="3" id="KW-1003">Cell membrane</keyword>
<evidence type="ECO:0000313" key="8">
    <source>
        <dbReference type="EMBL" id="AYG59241.1"/>
    </source>
</evidence>
<name>A0A387FTW4_9HYPH</name>
<keyword evidence="4 7" id="KW-0812">Transmembrane</keyword>
<dbReference type="InterPro" id="IPR051907">
    <property type="entry name" value="DoxX-like_oxidoreductase"/>
</dbReference>
<evidence type="ECO:0000256" key="1">
    <source>
        <dbReference type="ARBA" id="ARBA00004651"/>
    </source>
</evidence>
<feature type="transmembrane region" description="Helical" evidence="7">
    <location>
        <begin position="104"/>
        <end position="125"/>
    </location>
</feature>
<evidence type="ECO:0000256" key="3">
    <source>
        <dbReference type="ARBA" id="ARBA00022475"/>
    </source>
</evidence>
<dbReference type="Proteomes" id="UP000282195">
    <property type="component" value="Chromosome"/>
</dbReference>
<dbReference type="GO" id="GO:0005886">
    <property type="term" value="C:plasma membrane"/>
    <property type="evidence" value="ECO:0007669"/>
    <property type="project" value="UniProtKB-SubCell"/>
</dbReference>
<dbReference type="EMBL" id="CP032694">
    <property type="protein sequence ID" value="AYG59241.1"/>
    <property type="molecule type" value="Genomic_DNA"/>
</dbReference>
<dbReference type="InterPro" id="IPR032808">
    <property type="entry name" value="DoxX"/>
</dbReference>
<dbReference type="AlphaFoldDB" id="A0A387FTW4"/>
<reference evidence="8 9" key="1">
    <citation type="submission" date="2018-10" db="EMBL/GenBank/DDBJ databases">
        <title>Rhizobium etli, R. leguminosarum and a new Rhizobium genospecies from Phaseolus dumosus.</title>
        <authorList>
            <person name="Ramirez-Puebla S.T."/>
            <person name="Rogel-Hernandez M.A."/>
            <person name="Guerrero G."/>
            <person name="Ormeno-Orrillo E."/>
            <person name="Martinez-Romero J.C."/>
            <person name="Negrete-Yankelevich S."/>
            <person name="Martinez-Romero E."/>
        </authorList>
    </citation>
    <scope>NUCLEOTIDE SEQUENCE [LARGE SCALE GENOMIC DNA]</scope>
    <source>
        <strain evidence="8 9">CCGE525</strain>
    </source>
</reference>
<protein>
    <submittedName>
        <fullName evidence="8">DoxX family protein</fullName>
    </submittedName>
</protein>
<evidence type="ECO:0000256" key="2">
    <source>
        <dbReference type="ARBA" id="ARBA00006679"/>
    </source>
</evidence>
<proteinExistence type="inferred from homology"/>
<evidence type="ECO:0000256" key="7">
    <source>
        <dbReference type="SAM" id="Phobius"/>
    </source>
</evidence>
<dbReference type="KEGG" id="rjg:CCGE525_10910"/>
<dbReference type="OrthoDB" id="9808524at2"/>
<comment type="subcellular location">
    <subcellularLocation>
        <location evidence="1">Cell membrane</location>
        <topology evidence="1">Multi-pass membrane protein</topology>
    </subcellularLocation>
</comment>
<keyword evidence="6 7" id="KW-0472">Membrane</keyword>
<dbReference type="PANTHER" id="PTHR33452:SF4">
    <property type="entry name" value="BLL4328 PROTEIN"/>
    <property type="match status" value="1"/>
</dbReference>
<keyword evidence="9" id="KW-1185">Reference proteome</keyword>
<evidence type="ECO:0000256" key="5">
    <source>
        <dbReference type="ARBA" id="ARBA00022989"/>
    </source>
</evidence>
<gene>
    <name evidence="8" type="ORF">CCGE525_10910</name>
</gene>
<dbReference type="PANTHER" id="PTHR33452">
    <property type="entry name" value="OXIDOREDUCTASE CATD-RELATED"/>
    <property type="match status" value="1"/>
</dbReference>
<feature type="transmembrane region" description="Helical" evidence="7">
    <location>
        <begin position="47"/>
        <end position="67"/>
    </location>
</feature>
<dbReference type="RefSeq" id="WP_120704261.1">
    <property type="nucleotide sequence ID" value="NZ_CP032694.1"/>
</dbReference>
<evidence type="ECO:0000313" key="9">
    <source>
        <dbReference type="Proteomes" id="UP000282195"/>
    </source>
</evidence>
<dbReference type="Pfam" id="PF07681">
    <property type="entry name" value="DoxX"/>
    <property type="match status" value="1"/>
</dbReference>
<sequence length="130" mass="14109">MTLSERLNQYQPYALTLLRLMTGLQFMEHGTQKLLGFPAGAHADGPLPTLLLVQGILEAFGGLAIFLGLFTRPVAFILCGNMAVAYFMAHMPKNFFPANNGGDAAILFCFVFLLLIFSGPGVLAIDNRKS</sequence>
<comment type="similarity">
    <text evidence="2">Belongs to the DoxX family.</text>
</comment>
<keyword evidence="5 7" id="KW-1133">Transmembrane helix</keyword>
<evidence type="ECO:0000256" key="4">
    <source>
        <dbReference type="ARBA" id="ARBA00022692"/>
    </source>
</evidence>
<organism evidence="8 9">
    <name type="scientific">Rhizobium jaguaris</name>
    <dbReference type="NCBI Taxonomy" id="1312183"/>
    <lineage>
        <taxon>Bacteria</taxon>
        <taxon>Pseudomonadati</taxon>
        <taxon>Pseudomonadota</taxon>
        <taxon>Alphaproteobacteria</taxon>
        <taxon>Hyphomicrobiales</taxon>
        <taxon>Rhizobiaceae</taxon>
        <taxon>Rhizobium/Agrobacterium group</taxon>
        <taxon>Rhizobium</taxon>
    </lineage>
</organism>
<feature type="transmembrane region" description="Helical" evidence="7">
    <location>
        <begin position="74"/>
        <end position="92"/>
    </location>
</feature>
<accession>A0A387FTW4</accession>
<evidence type="ECO:0000256" key="6">
    <source>
        <dbReference type="ARBA" id="ARBA00023136"/>
    </source>
</evidence>